<reference evidence="3" key="1">
    <citation type="journal article" date="2019" name="Int. J. Syst. Evol. Microbiol.">
        <title>The Global Catalogue of Microorganisms (GCM) 10K type strain sequencing project: providing services to taxonomists for standard genome sequencing and annotation.</title>
        <authorList>
            <consortium name="The Broad Institute Genomics Platform"/>
            <consortium name="The Broad Institute Genome Sequencing Center for Infectious Disease"/>
            <person name="Wu L."/>
            <person name="Ma J."/>
        </authorList>
    </citation>
    <scope>NUCLEOTIDE SEQUENCE [LARGE SCALE GENOMIC DNA]</scope>
    <source>
        <strain evidence="3">CGMCC 4.7289</strain>
    </source>
</reference>
<evidence type="ECO:0000313" key="2">
    <source>
        <dbReference type="EMBL" id="MFC4132821.1"/>
    </source>
</evidence>
<dbReference type="EMBL" id="JBHSAY010000009">
    <property type="protein sequence ID" value="MFC4132821.1"/>
    <property type="molecule type" value="Genomic_DNA"/>
</dbReference>
<keyword evidence="3" id="KW-1185">Reference proteome</keyword>
<gene>
    <name evidence="2" type="ORF">ACFOZ4_19605</name>
</gene>
<feature type="region of interest" description="Disordered" evidence="1">
    <location>
        <begin position="15"/>
        <end position="43"/>
    </location>
</feature>
<dbReference type="Proteomes" id="UP001595816">
    <property type="component" value="Unassembled WGS sequence"/>
</dbReference>
<accession>A0ABV8LP89</accession>
<sequence>MQFPAAFILARQQTEEHLASARPDAPVVPEHPQRTRTPRQPRFGGLRRAAANGLRGLATRVEPRHDCQAAL</sequence>
<evidence type="ECO:0000256" key="1">
    <source>
        <dbReference type="SAM" id="MobiDB-lite"/>
    </source>
</evidence>
<proteinExistence type="predicted"/>
<name>A0ABV8LP89_9ACTN</name>
<comment type="caution">
    <text evidence="2">The sequence shown here is derived from an EMBL/GenBank/DDBJ whole genome shotgun (WGS) entry which is preliminary data.</text>
</comment>
<dbReference type="RefSeq" id="WP_253752497.1">
    <property type="nucleotide sequence ID" value="NZ_JAMZDZ010000001.1"/>
</dbReference>
<protein>
    <submittedName>
        <fullName evidence="2">Uncharacterized protein</fullName>
    </submittedName>
</protein>
<evidence type="ECO:0000313" key="3">
    <source>
        <dbReference type="Proteomes" id="UP001595816"/>
    </source>
</evidence>
<organism evidence="2 3">
    <name type="scientific">Hamadaea flava</name>
    <dbReference type="NCBI Taxonomy" id="1742688"/>
    <lineage>
        <taxon>Bacteria</taxon>
        <taxon>Bacillati</taxon>
        <taxon>Actinomycetota</taxon>
        <taxon>Actinomycetes</taxon>
        <taxon>Micromonosporales</taxon>
        <taxon>Micromonosporaceae</taxon>
        <taxon>Hamadaea</taxon>
    </lineage>
</organism>